<organism evidence="3">
    <name type="scientific">marine metagenome</name>
    <dbReference type="NCBI Taxonomy" id="408172"/>
    <lineage>
        <taxon>unclassified sequences</taxon>
        <taxon>metagenomes</taxon>
        <taxon>ecological metagenomes</taxon>
    </lineage>
</organism>
<feature type="domain" description="RNase III" evidence="2">
    <location>
        <begin position="5"/>
        <end position="115"/>
    </location>
</feature>
<dbReference type="SMART" id="SM00535">
    <property type="entry name" value="RIBOc"/>
    <property type="match status" value="1"/>
</dbReference>
<dbReference type="Gene3D" id="1.10.1520.10">
    <property type="entry name" value="Ribonuclease III domain"/>
    <property type="match status" value="1"/>
</dbReference>
<dbReference type="PROSITE" id="PS00517">
    <property type="entry name" value="RNASE_3_1"/>
    <property type="match status" value="1"/>
</dbReference>
<feature type="non-terminal residue" evidence="3">
    <location>
        <position position="1"/>
    </location>
</feature>
<evidence type="ECO:0000256" key="1">
    <source>
        <dbReference type="ARBA" id="ARBA00022801"/>
    </source>
</evidence>
<keyword evidence="1" id="KW-0378">Hydrolase</keyword>
<dbReference type="PROSITE" id="PS50142">
    <property type="entry name" value="RNASE_3_2"/>
    <property type="match status" value="1"/>
</dbReference>
<dbReference type="AlphaFoldDB" id="A0A382IYJ5"/>
<dbReference type="InterPro" id="IPR000999">
    <property type="entry name" value="RNase_III_dom"/>
</dbReference>
<dbReference type="Pfam" id="PF14622">
    <property type="entry name" value="Ribonucleas_3_3"/>
    <property type="match status" value="1"/>
</dbReference>
<dbReference type="InterPro" id="IPR036389">
    <property type="entry name" value="RNase_III_sf"/>
</dbReference>
<accession>A0A382IYJ5</accession>
<evidence type="ECO:0000313" key="3">
    <source>
        <dbReference type="EMBL" id="SVC04914.1"/>
    </source>
</evidence>
<feature type="non-terminal residue" evidence="3">
    <location>
        <position position="115"/>
    </location>
</feature>
<dbReference type="SUPFAM" id="SSF69065">
    <property type="entry name" value="RNase III domain-like"/>
    <property type="match status" value="1"/>
</dbReference>
<protein>
    <recommendedName>
        <fullName evidence="2">RNase III domain-containing protein</fullName>
    </recommendedName>
</protein>
<gene>
    <name evidence="3" type="ORF">METZ01_LOCUS257768</name>
</gene>
<proteinExistence type="predicted"/>
<dbReference type="EMBL" id="UINC01070625">
    <property type="protein sequence ID" value="SVC04914.1"/>
    <property type="molecule type" value="Genomic_DNA"/>
</dbReference>
<sequence>MINNLLNLEKKIQIKFKNKKNLLKSLTHKSFDSTNNNEKLEFLGDRVLGLVISKKLFELYPDDTEGNLDKKLAFLVNKNRCCEIGKKINLDKFIITGTSKQKRNNIVDKIISDTC</sequence>
<name>A0A382IYJ5_9ZZZZ</name>
<dbReference type="PANTHER" id="PTHR14950">
    <property type="entry name" value="DICER-RELATED"/>
    <property type="match status" value="1"/>
</dbReference>
<dbReference type="CDD" id="cd00593">
    <property type="entry name" value="RIBOc"/>
    <property type="match status" value="1"/>
</dbReference>
<dbReference type="GO" id="GO:0004525">
    <property type="term" value="F:ribonuclease III activity"/>
    <property type="evidence" value="ECO:0007669"/>
    <property type="project" value="InterPro"/>
</dbReference>
<evidence type="ECO:0000259" key="2">
    <source>
        <dbReference type="PROSITE" id="PS50142"/>
    </source>
</evidence>
<dbReference type="GO" id="GO:0006396">
    <property type="term" value="P:RNA processing"/>
    <property type="evidence" value="ECO:0007669"/>
    <property type="project" value="InterPro"/>
</dbReference>
<reference evidence="3" key="1">
    <citation type="submission" date="2018-05" db="EMBL/GenBank/DDBJ databases">
        <authorList>
            <person name="Lanie J.A."/>
            <person name="Ng W.-L."/>
            <person name="Kazmierczak K.M."/>
            <person name="Andrzejewski T.M."/>
            <person name="Davidsen T.M."/>
            <person name="Wayne K.J."/>
            <person name="Tettelin H."/>
            <person name="Glass J.I."/>
            <person name="Rusch D."/>
            <person name="Podicherti R."/>
            <person name="Tsui H.-C.T."/>
            <person name="Winkler M.E."/>
        </authorList>
    </citation>
    <scope>NUCLEOTIDE SEQUENCE</scope>
</reference>